<dbReference type="InterPro" id="IPR013917">
    <property type="entry name" value="tRNA_wybutosine-synth"/>
</dbReference>
<dbReference type="CDD" id="cd01335">
    <property type="entry name" value="Radical_SAM"/>
    <property type="match status" value="1"/>
</dbReference>
<dbReference type="HOGENOM" id="CLU_007952_2_0_1"/>
<evidence type="ECO:0000256" key="10">
    <source>
        <dbReference type="ARBA" id="ARBA00023004"/>
    </source>
</evidence>
<name>K3WPX0_GLOUD</name>
<dbReference type="EMBL" id="GL376560">
    <property type="status" value="NOT_ANNOTATED_CDS"/>
    <property type="molecule type" value="Genomic_DNA"/>
</dbReference>
<dbReference type="OMA" id="TMANIPW"/>
<evidence type="ECO:0000256" key="16">
    <source>
        <dbReference type="SAM" id="Phobius"/>
    </source>
</evidence>
<reference evidence="20" key="1">
    <citation type="journal article" date="2010" name="Genome Biol.">
        <title>Genome sequence of the necrotrophic plant pathogen Pythium ultimum reveals original pathogenicity mechanisms and effector repertoire.</title>
        <authorList>
            <person name="Levesque C.A."/>
            <person name="Brouwer H."/>
            <person name="Cano L."/>
            <person name="Hamilton J.P."/>
            <person name="Holt C."/>
            <person name="Huitema E."/>
            <person name="Raffaele S."/>
            <person name="Robideau G.P."/>
            <person name="Thines M."/>
            <person name="Win J."/>
            <person name="Zerillo M.M."/>
            <person name="Beakes G.W."/>
            <person name="Boore J.L."/>
            <person name="Busam D."/>
            <person name="Dumas B."/>
            <person name="Ferriera S."/>
            <person name="Fuerstenberg S.I."/>
            <person name="Gachon C.M."/>
            <person name="Gaulin E."/>
            <person name="Govers F."/>
            <person name="Grenville-Briggs L."/>
            <person name="Horner N."/>
            <person name="Hostetler J."/>
            <person name="Jiang R.H."/>
            <person name="Johnson J."/>
            <person name="Krajaejun T."/>
            <person name="Lin H."/>
            <person name="Meijer H.J."/>
            <person name="Moore B."/>
            <person name="Morris P."/>
            <person name="Phuntmart V."/>
            <person name="Puiu D."/>
            <person name="Shetty J."/>
            <person name="Stajich J.E."/>
            <person name="Tripathy S."/>
            <person name="Wawra S."/>
            <person name="van West P."/>
            <person name="Whitty B.R."/>
            <person name="Coutinho P.M."/>
            <person name="Henrissat B."/>
            <person name="Martin F."/>
            <person name="Thomas P.D."/>
            <person name="Tyler B.M."/>
            <person name="De Vries R.P."/>
            <person name="Kamoun S."/>
            <person name="Yandell M."/>
            <person name="Tisserat N."/>
            <person name="Buell C.R."/>
        </authorList>
    </citation>
    <scope>NUCLEOTIDE SEQUENCE</scope>
    <source>
        <strain evidence="20">DAOM:BR144</strain>
    </source>
</reference>
<dbReference type="InterPro" id="IPR001094">
    <property type="entry name" value="Flavdoxin-like"/>
</dbReference>
<dbReference type="InterPro" id="IPR008254">
    <property type="entry name" value="Flavodoxin/NO_synth"/>
</dbReference>
<evidence type="ECO:0000259" key="17">
    <source>
        <dbReference type="PROSITE" id="PS50902"/>
    </source>
</evidence>
<feature type="region of interest" description="Disordered" evidence="15">
    <location>
        <begin position="251"/>
        <end position="328"/>
    </location>
</feature>
<evidence type="ECO:0000256" key="14">
    <source>
        <dbReference type="ARBA" id="ARBA00049466"/>
    </source>
</evidence>
<protein>
    <recommendedName>
        <fullName evidence="4">tRNA 4-demethylwyosine synthase (AdoMet-dependent)</fullName>
        <ecNumber evidence="4">4.1.3.44</ecNumber>
    </recommendedName>
</protein>
<keyword evidence="9" id="KW-0547">Nucleotide-binding</keyword>
<dbReference type="PANTHER" id="PTHR13930">
    <property type="entry name" value="S-ADENOSYL-L-METHIONINE-DEPENDENT TRNA 4-DEMETHYLWYOSINE SYNTHASE"/>
    <property type="match status" value="1"/>
</dbReference>
<dbReference type="UniPathway" id="UPA00375"/>
<dbReference type="PROSITE" id="PS51918">
    <property type="entry name" value="RADICAL_SAM"/>
    <property type="match status" value="1"/>
</dbReference>
<evidence type="ECO:0000256" key="9">
    <source>
        <dbReference type="ARBA" id="ARBA00022741"/>
    </source>
</evidence>
<dbReference type="SUPFAM" id="SSF52218">
    <property type="entry name" value="Flavoproteins"/>
    <property type="match status" value="1"/>
</dbReference>
<feature type="domain" description="Radical SAM core" evidence="18">
    <location>
        <begin position="397"/>
        <end position="642"/>
    </location>
</feature>
<evidence type="ECO:0000256" key="15">
    <source>
        <dbReference type="SAM" id="MobiDB-lite"/>
    </source>
</evidence>
<dbReference type="Gene3D" id="3.40.50.360">
    <property type="match status" value="1"/>
</dbReference>
<dbReference type="eggNOG" id="KOG1160">
    <property type="taxonomic scope" value="Eukaryota"/>
</dbReference>
<dbReference type="EC" id="4.1.3.44" evidence="4"/>
<dbReference type="Pfam" id="PF08608">
    <property type="entry name" value="Wyosine_form"/>
    <property type="match status" value="1"/>
</dbReference>
<evidence type="ECO:0000256" key="8">
    <source>
        <dbReference type="ARBA" id="ARBA00022723"/>
    </source>
</evidence>
<comment type="catalytic activity">
    <reaction evidence="14">
        <text>N(1)-methylguanosine(37) in tRNA(Phe) + pyruvate + S-adenosyl-L-methionine = 4-demethylwyosine(37) in tRNA(Phe) + 5'-deoxyadenosine + L-methionine + CO2 + H2O</text>
        <dbReference type="Rhea" id="RHEA:36347"/>
        <dbReference type="Rhea" id="RHEA-COMP:10164"/>
        <dbReference type="Rhea" id="RHEA-COMP:10165"/>
        <dbReference type="ChEBI" id="CHEBI:15361"/>
        <dbReference type="ChEBI" id="CHEBI:15377"/>
        <dbReference type="ChEBI" id="CHEBI:16526"/>
        <dbReference type="ChEBI" id="CHEBI:17319"/>
        <dbReference type="ChEBI" id="CHEBI:57844"/>
        <dbReference type="ChEBI" id="CHEBI:59789"/>
        <dbReference type="ChEBI" id="CHEBI:64315"/>
        <dbReference type="ChEBI" id="CHEBI:73542"/>
        <dbReference type="EC" id="4.1.3.44"/>
    </reaction>
</comment>
<comment type="cofactor">
    <cofactor evidence="1">
        <name>[4Fe-4S] cluster</name>
        <dbReference type="ChEBI" id="CHEBI:49883"/>
    </cofactor>
</comment>
<keyword evidence="16" id="KW-1133">Transmembrane helix</keyword>
<dbReference type="InterPro" id="IPR034556">
    <property type="entry name" value="tRNA_wybutosine-synthase"/>
</dbReference>
<proteinExistence type="inferred from homology"/>
<evidence type="ECO:0000256" key="2">
    <source>
        <dbReference type="ARBA" id="ARBA00004797"/>
    </source>
</evidence>
<dbReference type="GO" id="GO:0031591">
    <property type="term" value="P:wybutosine biosynthetic process"/>
    <property type="evidence" value="ECO:0007669"/>
    <property type="project" value="TreeGrafter"/>
</dbReference>
<evidence type="ECO:0000256" key="3">
    <source>
        <dbReference type="ARBA" id="ARBA00010115"/>
    </source>
</evidence>
<dbReference type="InterPro" id="IPR058240">
    <property type="entry name" value="rSAM_sf"/>
</dbReference>
<dbReference type="PRINTS" id="PR00369">
    <property type="entry name" value="FLAVODOXIN"/>
</dbReference>
<comment type="similarity">
    <text evidence="3">Belongs to the TYW1 family.</text>
</comment>
<feature type="region of interest" description="Disordered" evidence="15">
    <location>
        <begin position="45"/>
        <end position="85"/>
    </location>
</feature>
<evidence type="ECO:0000313" key="19">
    <source>
        <dbReference type="EnsemblProtists" id="PYU1_T007012"/>
    </source>
</evidence>
<keyword evidence="16" id="KW-0812">Transmembrane</keyword>
<sequence length="737" mass="83378">MRSTNVGLSPAASAGISVLLVATVALGVIYYAALQRDAHAKPLEFKKSSTTSPKKSKGGRVKKNGAAANAAVKKAEKQSKRESKKPAPVAVRILYGTQTGTSKTMAETLEKKIFALNIAGFHFQTSVVSMKDYDQDNLEHESIVIAIMSTWTKGAPPQDARVFCGWINDMALDFRVSKTWLEKIPHAVFGLGNAEYDEYYGTAAKNLDRELSELGSPVLCPLGLGDDNVDQFDQFEKWSDNLLAAMCEYNSDQQQQPTDEKPAEKKEWLSQKEFRRQKKAKQEQLEAENGEAIELNEEDYMNEKVLTGEFSDDDDDDKSTATTKNSDDDVVDVEDIGKSMKESEAANMSREMVTPMQRKALLKEGYKIIGTHSAVKLCRWTKHQLRGRGGCYKHTFYGITSYQCMETTPSLACANKCVFCWRHHKNPVGRVWRWKTDEAAVLVSGSIERHQNMIKELKGLPGLIQTRWEEAFTVRHCALSLVGEPIMYPHINEFCRELHKRHISSFLVTNAQFPEKIAALEPITQLYVSVDAATKESLQAVDRPLFKDFWERFLACLEELKRKGQRTVYRMTLVKSYNMDELDNYAELINIGQPDFIEVKAVTYCGKSDGSDLTMRNVPWHDEVRDFCAALCERVSGDYGLATEHAHSTCVLLAKKKFCIEGNWHTWIDYERFHELIAKFYEDGTTFKAEDYMAPTPSWAVYDAPERGFDPIETRFRRTKDGKVVEFAYEATDSGCG</sequence>
<dbReference type="STRING" id="431595.K3WPX0"/>
<keyword evidence="11" id="KW-0411">Iron-sulfur</keyword>
<evidence type="ECO:0000256" key="6">
    <source>
        <dbReference type="ARBA" id="ARBA00022691"/>
    </source>
</evidence>
<dbReference type="AlphaFoldDB" id="K3WPX0"/>
<dbReference type="Gene3D" id="3.20.20.70">
    <property type="entry name" value="Aldolase class I"/>
    <property type="match status" value="1"/>
</dbReference>
<comment type="pathway">
    <text evidence="2">tRNA modification; wybutosine-tRNA(Phe) biosynthesis.</text>
</comment>
<evidence type="ECO:0000256" key="4">
    <source>
        <dbReference type="ARBA" id="ARBA00012821"/>
    </source>
</evidence>
<evidence type="ECO:0000313" key="20">
    <source>
        <dbReference type="Proteomes" id="UP000019132"/>
    </source>
</evidence>
<keyword evidence="7" id="KW-0819">tRNA processing</keyword>
<dbReference type="PROSITE" id="PS50902">
    <property type="entry name" value="FLAVODOXIN_LIKE"/>
    <property type="match status" value="1"/>
</dbReference>
<keyword evidence="12" id="KW-0456">Lyase</keyword>
<feature type="compositionally biased region" description="Acidic residues" evidence="15">
    <location>
        <begin position="285"/>
        <end position="300"/>
    </location>
</feature>
<dbReference type="VEuPathDB" id="FungiDB:PYU1_G006997"/>
<comment type="function">
    <text evidence="13">Probable component of the wybutosine biosynthesis pathway. Wybutosine is a hyper modified guanosine with a tricyclic base found at the 3'-position adjacent to the anticodon of eukaryotic phenylalanine tRNA. Catalyzes the condensation of N-methylguanine with 2 carbon atoms from pyruvate to form the tricyclic 4-demethylwyosine, an intermediate in wybutosine biosynthesis.</text>
</comment>
<dbReference type="FunFam" id="3.20.20.70:FF:000196">
    <property type="entry name" value="S-adenosyl-L-methionine-dependent tRNA 4-demethylwyosine synthase"/>
    <property type="match status" value="1"/>
</dbReference>
<dbReference type="InParanoid" id="K3WPX0"/>
<keyword evidence="8" id="KW-0479">Metal-binding</keyword>
<dbReference type="SUPFAM" id="SSF102114">
    <property type="entry name" value="Radical SAM enzymes"/>
    <property type="match status" value="1"/>
</dbReference>
<evidence type="ECO:0000256" key="11">
    <source>
        <dbReference type="ARBA" id="ARBA00023014"/>
    </source>
</evidence>
<keyword evidence="10" id="KW-0408">Iron</keyword>
<dbReference type="SFLD" id="SFLDG01071">
    <property type="entry name" value="tRNA_wybutosine-synthesizing"/>
    <property type="match status" value="1"/>
</dbReference>
<evidence type="ECO:0000256" key="13">
    <source>
        <dbReference type="ARBA" id="ARBA00025368"/>
    </source>
</evidence>
<keyword evidence="20" id="KW-1185">Reference proteome</keyword>
<dbReference type="InterPro" id="IPR013785">
    <property type="entry name" value="Aldolase_TIM"/>
</dbReference>
<dbReference type="GO" id="GO:0010181">
    <property type="term" value="F:FMN binding"/>
    <property type="evidence" value="ECO:0007669"/>
    <property type="project" value="InterPro"/>
</dbReference>
<feature type="compositionally biased region" description="Basic residues" evidence="15">
    <location>
        <begin position="54"/>
        <end position="63"/>
    </location>
</feature>
<evidence type="ECO:0000256" key="12">
    <source>
        <dbReference type="ARBA" id="ARBA00023239"/>
    </source>
</evidence>
<dbReference type="SFLD" id="SFLDS00029">
    <property type="entry name" value="Radical_SAM"/>
    <property type="match status" value="1"/>
</dbReference>
<evidence type="ECO:0000259" key="18">
    <source>
        <dbReference type="PROSITE" id="PS51918"/>
    </source>
</evidence>
<evidence type="ECO:0000256" key="7">
    <source>
        <dbReference type="ARBA" id="ARBA00022694"/>
    </source>
</evidence>
<dbReference type="Proteomes" id="UP000019132">
    <property type="component" value="Unassembled WGS sequence"/>
</dbReference>
<feature type="compositionally biased region" description="Basic and acidic residues" evidence="15">
    <location>
        <begin position="258"/>
        <end position="284"/>
    </location>
</feature>
<reference evidence="19" key="3">
    <citation type="submission" date="2015-02" db="UniProtKB">
        <authorList>
            <consortium name="EnsemblProtists"/>
        </authorList>
    </citation>
    <scope>IDENTIFICATION</scope>
    <source>
        <strain evidence="19">DAOM BR144</strain>
    </source>
</reference>
<dbReference type="InterPro" id="IPR007197">
    <property type="entry name" value="rSAM"/>
</dbReference>
<dbReference type="Pfam" id="PF00258">
    <property type="entry name" value="Flavodoxin_1"/>
    <property type="match status" value="1"/>
</dbReference>
<dbReference type="GO" id="GO:0046872">
    <property type="term" value="F:metal ion binding"/>
    <property type="evidence" value="ECO:0007669"/>
    <property type="project" value="UniProtKB-KW"/>
</dbReference>
<organism evidence="19 20">
    <name type="scientific">Globisporangium ultimum (strain ATCC 200006 / CBS 805.95 / DAOM BR144)</name>
    <name type="common">Pythium ultimum</name>
    <dbReference type="NCBI Taxonomy" id="431595"/>
    <lineage>
        <taxon>Eukaryota</taxon>
        <taxon>Sar</taxon>
        <taxon>Stramenopiles</taxon>
        <taxon>Oomycota</taxon>
        <taxon>Peronosporomycetes</taxon>
        <taxon>Pythiales</taxon>
        <taxon>Pythiaceae</taxon>
        <taxon>Globisporangium</taxon>
    </lineage>
</organism>
<keyword evidence="16" id="KW-0472">Membrane</keyword>
<evidence type="ECO:0000256" key="1">
    <source>
        <dbReference type="ARBA" id="ARBA00001966"/>
    </source>
</evidence>
<dbReference type="SFLD" id="SFLDF00284">
    <property type="entry name" value="tRNA_wybutosine-synthesizing"/>
    <property type="match status" value="1"/>
</dbReference>
<dbReference type="EnsemblProtists" id="PYU1_T007012">
    <property type="protein sequence ID" value="PYU1_T007012"/>
    <property type="gene ID" value="PYU1_G006997"/>
</dbReference>
<dbReference type="GO" id="GO:0102521">
    <property type="term" value="F:tRNA-4-demethylwyosine synthase activity"/>
    <property type="evidence" value="ECO:0007669"/>
    <property type="project" value="UniProtKB-EC"/>
</dbReference>
<evidence type="ECO:0000256" key="5">
    <source>
        <dbReference type="ARBA" id="ARBA00022485"/>
    </source>
</evidence>
<feature type="compositionally biased region" description="Basic and acidic residues" evidence="15">
    <location>
        <begin position="73"/>
        <end position="85"/>
    </location>
</feature>
<accession>K3WPX0</accession>
<keyword evidence="6" id="KW-0949">S-adenosyl-L-methionine</keyword>
<dbReference type="PANTHER" id="PTHR13930:SF0">
    <property type="entry name" value="S-ADENOSYL-L-METHIONINE-DEPENDENT TRNA 4-DEMETHYLWYOSINE SYNTHASE TYW1-RELATED"/>
    <property type="match status" value="1"/>
</dbReference>
<dbReference type="Pfam" id="PF04055">
    <property type="entry name" value="Radical_SAM"/>
    <property type="match status" value="1"/>
</dbReference>
<keyword evidence="5" id="KW-0004">4Fe-4S</keyword>
<dbReference type="GO" id="GO:0051539">
    <property type="term" value="F:4 iron, 4 sulfur cluster binding"/>
    <property type="evidence" value="ECO:0007669"/>
    <property type="project" value="UniProtKB-KW"/>
</dbReference>
<dbReference type="InterPro" id="IPR029039">
    <property type="entry name" value="Flavoprotein-like_sf"/>
</dbReference>
<feature type="transmembrane region" description="Helical" evidence="16">
    <location>
        <begin position="12"/>
        <end position="33"/>
    </location>
</feature>
<feature type="domain" description="Flavodoxin-like" evidence="17">
    <location>
        <begin position="91"/>
        <end position="243"/>
    </location>
</feature>
<reference evidence="20" key="2">
    <citation type="submission" date="2010-04" db="EMBL/GenBank/DDBJ databases">
        <authorList>
            <person name="Buell R."/>
            <person name="Hamilton J."/>
            <person name="Hostetler J."/>
        </authorList>
    </citation>
    <scope>NUCLEOTIDE SEQUENCE [LARGE SCALE GENOMIC DNA]</scope>
    <source>
        <strain evidence="20">DAOM:BR144</strain>
    </source>
</reference>